<dbReference type="Gene3D" id="3.90.330.10">
    <property type="entry name" value="Nitrile hydratase alpha /Thiocyanate hydrolase gamma"/>
    <property type="match status" value="1"/>
</dbReference>
<protein>
    <submittedName>
        <fullName evidence="1">NHLP leader peptide family RiPP</fullName>
    </submittedName>
</protein>
<dbReference type="SUPFAM" id="SSF56209">
    <property type="entry name" value="Nitrile hydratase alpha chain"/>
    <property type="match status" value="1"/>
</dbReference>
<dbReference type="Proteomes" id="UP000830552">
    <property type="component" value="Chromosome"/>
</dbReference>
<dbReference type="InterPro" id="IPR036648">
    <property type="entry name" value="CN_Hdrase_a/SCN_Hdrase_g_sf"/>
</dbReference>
<keyword evidence="2" id="KW-1185">Reference proteome</keyword>
<name>A0ABY4K7E0_9FLAO</name>
<evidence type="ECO:0000313" key="1">
    <source>
        <dbReference type="EMBL" id="UPQ75683.1"/>
    </source>
</evidence>
<dbReference type="EMBL" id="CP096203">
    <property type="protein sequence ID" value="UPQ75683.1"/>
    <property type="molecule type" value="Genomic_DNA"/>
</dbReference>
<evidence type="ECO:0000313" key="2">
    <source>
        <dbReference type="Proteomes" id="UP000830552"/>
    </source>
</evidence>
<accession>A0ABY4K7E0</accession>
<dbReference type="InterPro" id="IPR022513">
    <property type="entry name" value="TOMM_pelo"/>
</dbReference>
<gene>
    <name evidence="1" type="ORF">M0D58_16740</name>
</gene>
<proteinExistence type="predicted"/>
<organism evidence="1 2">
    <name type="scientific">Chryseobacterium nepalense</name>
    <dbReference type="NCBI Taxonomy" id="1854498"/>
    <lineage>
        <taxon>Bacteria</taxon>
        <taxon>Pseudomonadati</taxon>
        <taxon>Bacteroidota</taxon>
        <taxon>Flavobacteriia</taxon>
        <taxon>Flavobacteriales</taxon>
        <taxon>Weeksellaceae</taxon>
        <taxon>Chryseobacterium group</taxon>
        <taxon>Chryseobacterium</taxon>
    </lineage>
</organism>
<sequence length="129" mass="14255">MANLSFLNSVALQYQNNEIMEVKTAQQVLQLVISKAWEDLSFRKELIENPVTAIENLTGAKITLPEGKELIIADQSDNSKIFVNIPSEPDLENMELSEGQLEAIAGGGQNVMGSIVDVLFPKLHDFIKL</sequence>
<dbReference type="NCBIfam" id="TIGR03793">
    <property type="entry name" value="leader_NHLP"/>
    <property type="match status" value="1"/>
</dbReference>
<dbReference type="RefSeq" id="WP_248391838.1">
    <property type="nucleotide sequence ID" value="NZ_CP096203.1"/>
</dbReference>
<reference evidence="1" key="1">
    <citation type="submission" date="2022-04" db="EMBL/GenBank/DDBJ databases">
        <title>Evolutionary, genomic, and biogeographic characterization of Chryseobacterium nepalense represented by a plastic-degrading bacterium AC3.</title>
        <authorList>
            <person name="Yin Z."/>
            <person name="Liu X."/>
            <person name="Wang D."/>
            <person name="Xie Z."/>
        </authorList>
    </citation>
    <scope>NUCLEOTIDE SEQUENCE</scope>
    <source>
        <strain evidence="1">AC3</strain>
    </source>
</reference>